<dbReference type="InterPro" id="IPR000073">
    <property type="entry name" value="AB_hydrolase_1"/>
</dbReference>
<keyword evidence="1 3" id="KW-0378">Hydrolase</keyword>
<evidence type="ECO:0000313" key="4">
    <source>
        <dbReference type="EMBL" id="QTD65824.1"/>
    </source>
</evidence>
<dbReference type="EMBL" id="PKKC01000002">
    <property type="protein sequence ID" value="PKZ90581.1"/>
    <property type="molecule type" value="Genomic_DNA"/>
</dbReference>
<gene>
    <name evidence="3" type="ORF">CYJ86_05575</name>
    <name evidence="4" type="ORF">J3E67_000102</name>
</gene>
<dbReference type="GO" id="GO:0016020">
    <property type="term" value="C:membrane"/>
    <property type="evidence" value="ECO:0007669"/>
    <property type="project" value="TreeGrafter"/>
</dbReference>
<dbReference type="Gene3D" id="3.40.50.1820">
    <property type="entry name" value="alpha/beta hydrolase"/>
    <property type="match status" value="1"/>
</dbReference>
<dbReference type="EMBL" id="CP071801">
    <property type="protein sequence ID" value="QTD65824.1"/>
    <property type="molecule type" value="Genomic_DNA"/>
</dbReference>
<dbReference type="Proteomes" id="UP000234740">
    <property type="component" value="Unassembled WGS sequence"/>
</dbReference>
<organism evidence="3 5">
    <name type="scientific">Lactobacillus gasseri</name>
    <dbReference type="NCBI Taxonomy" id="1596"/>
    <lineage>
        <taxon>Bacteria</taxon>
        <taxon>Bacillati</taxon>
        <taxon>Bacillota</taxon>
        <taxon>Bacilli</taxon>
        <taxon>Lactobacillales</taxon>
        <taxon>Lactobacillaceae</taxon>
        <taxon>Lactobacillus</taxon>
    </lineage>
</organism>
<name>A0A1V3Y392_LACGS</name>
<dbReference type="InterPro" id="IPR050266">
    <property type="entry name" value="AB_hydrolase_sf"/>
</dbReference>
<sequence length="220" mass="24542">MKVKVNGVEIYYQKLGKGHPLILLHGHHQDGGIFDKLVAPLSLYYTVVVPDMRGHGLSEGEASEHYQTEVEDLRAFISALKLEKPYILGFGSGGLVALSLAAQAPELVSKIIVAGTYVNGNGVNAKHIAANTIRGFFKGDRDSRVALRESHIPVETLKRIKTPTLCVVGEKDWVKVEHVRWYSQLLPNCRLVLMPRQTHYSYVVHSLKLLDLIKDFCKES</sequence>
<dbReference type="RefSeq" id="WP_003649645.1">
    <property type="nucleotide sequence ID" value="NZ_CABHMU010000005.1"/>
</dbReference>
<dbReference type="PANTHER" id="PTHR43798:SF31">
    <property type="entry name" value="AB HYDROLASE SUPERFAMILY PROTEIN YCLE"/>
    <property type="match status" value="1"/>
</dbReference>
<dbReference type="InterPro" id="IPR029058">
    <property type="entry name" value="AB_hydrolase_fold"/>
</dbReference>
<feature type="domain" description="AB hydrolase-1" evidence="2">
    <location>
        <begin position="20"/>
        <end position="127"/>
    </location>
</feature>
<reference evidence="3 5" key="1">
    <citation type="submission" date="2017-12" db="EMBL/GenBank/DDBJ databases">
        <title>Phylogenetic diversity of female urinary microbiome.</title>
        <authorList>
            <person name="Thomas-White K."/>
            <person name="Wolfe A.J."/>
        </authorList>
    </citation>
    <scope>NUCLEOTIDE SEQUENCE [LARGE SCALE GENOMIC DNA]</scope>
    <source>
        <strain evidence="3 5">UMB0099</strain>
    </source>
</reference>
<dbReference type="SUPFAM" id="SSF53474">
    <property type="entry name" value="alpha/beta-Hydrolases"/>
    <property type="match status" value="1"/>
</dbReference>
<dbReference type="GO" id="GO:0016787">
    <property type="term" value="F:hydrolase activity"/>
    <property type="evidence" value="ECO:0007669"/>
    <property type="project" value="UniProtKB-KW"/>
</dbReference>
<dbReference type="GeneID" id="48924115"/>
<proteinExistence type="predicted"/>
<evidence type="ECO:0000313" key="5">
    <source>
        <dbReference type="Proteomes" id="UP000234740"/>
    </source>
</evidence>
<dbReference type="PRINTS" id="PR00111">
    <property type="entry name" value="ABHYDROLASE"/>
</dbReference>
<accession>A0A1V3Y392</accession>
<dbReference type="PANTHER" id="PTHR43798">
    <property type="entry name" value="MONOACYLGLYCEROL LIPASE"/>
    <property type="match status" value="1"/>
</dbReference>
<evidence type="ECO:0000259" key="2">
    <source>
        <dbReference type="Pfam" id="PF00561"/>
    </source>
</evidence>
<evidence type="ECO:0000256" key="1">
    <source>
        <dbReference type="ARBA" id="ARBA00022801"/>
    </source>
</evidence>
<protein>
    <submittedName>
        <fullName evidence="3">Alpha/beta hydrolase</fullName>
    </submittedName>
</protein>
<dbReference type="Pfam" id="PF00561">
    <property type="entry name" value="Abhydrolase_1"/>
    <property type="match status" value="1"/>
</dbReference>
<dbReference type="AlphaFoldDB" id="A0A1V3Y392"/>
<reference evidence="4" key="2">
    <citation type="submission" date="2021-03" db="EMBL/GenBank/DDBJ databases">
        <title>Whole genome sequence of Lactobacillus gasseri HL75.</title>
        <authorList>
            <person name="Kim J.-M."/>
            <person name="Chung S.H."/>
            <person name="Kim J.-S."/>
        </authorList>
    </citation>
    <scope>NUCLEOTIDE SEQUENCE</scope>
    <source>
        <strain evidence="4">HL75</strain>
    </source>
</reference>
<evidence type="ECO:0000313" key="3">
    <source>
        <dbReference type="EMBL" id="PKZ90581.1"/>
    </source>
</evidence>
<dbReference type="Proteomes" id="UP000663932">
    <property type="component" value="Chromosome"/>
</dbReference>